<feature type="region of interest" description="Disordered" evidence="1">
    <location>
        <begin position="1"/>
        <end position="60"/>
    </location>
</feature>
<evidence type="ECO:0000313" key="2">
    <source>
        <dbReference type="EMBL" id="KAG0450113.1"/>
    </source>
</evidence>
<dbReference type="AlphaFoldDB" id="A0A835U680"/>
<evidence type="ECO:0000313" key="3">
    <source>
        <dbReference type="Proteomes" id="UP000639772"/>
    </source>
</evidence>
<protein>
    <submittedName>
        <fullName evidence="2">Uncharacterized protein</fullName>
    </submittedName>
</protein>
<evidence type="ECO:0000256" key="1">
    <source>
        <dbReference type="SAM" id="MobiDB-lite"/>
    </source>
</evidence>
<proteinExistence type="predicted"/>
<organism evidence="2 3">
    <name type="scientific">Vanilla planifolia</name>
    <name type="common">Vanilla</name>
    <dbReference type="NCBI Taxonomy" id="51239"/>
    <lineage>
        <taxon>Eukaryota</taxon>
        <taxon>Viridiplantae</taxon>
        <taxon>Streptophyta</taxon>
        <taxon>Embryophyta</taxon>
        <taxon>Tracheophyta</taxon>
        <taxon>Spermatophyta</taxon>
        <taxon>Magnoliopsida</taxon>
        <taxon>Liliopsida</taxon>
        <taxon>Asparagales</taxon>
        <taxon>Orchidaceae</taxon>
        <taxon>Vanilloideae</taxon>
        <taxon>Vanilleae</taxon>
        <taxon>Vanilla</taxon>
    </lineage>
</organism>
<feature type="compositionally biased region" description="Basic and acidic residues" evidence="1">
    <location>
        <begin position="24"/>
        <end position="44"/>
    </location>
</feature>
<accession>A0A835U680</accession>
<comment type="caution">
    <text evidence="2">The sequence shown here is derived from an EMBL/GenBank/DDBJ whole genome shotgun (WGS) entry which is preliminary data.</text>
</comment>
<gene>
    <name evidence="2" type="ORF">HPP92_026937</name>
</gene>
<sequence>MEAQGAAIASSSLKHNHNLMGYGGEEHLHGMRGMHMEDKGEGDRIGMGGAFDARERRMLE</sequence>
<reference evidence="2 3" key="1">
    <citation type="journal article" date="2020" name="Nat. Food">
        <title>A phased Vanilla planifolia genome enables genetic improvement of flavour and production.</title>
        <authorList>
            <person name="Hasing T."/>
            <person name="Tang H."/>
            <person name="Brym M."/>
            <person name="Khazi F."/>
            <person name="Huang T."/>
            <person name="Chambers A.H."/>
        </authorList>
    </citation>
    <scope>NUCLEOTIDE SEQUENCE [LARGE SCALE GENOMIC DNA]</scope>
    <source>
        <tissue evidence="2">Leaf</tissue>
    </source>
</reference>
<dbReference type="Proteomes" id="UP000639772">
    <property type="component" value="Unassembled WGS sequence"/>
</dbReference>
<name>A0A835U680_VANPL</name>
<dbReference type="EMBL" id="JADCNM010000139">
    <property type="protein sequence ID" value="KAG0450113.1"/>
    <property type="molecule type" value="Genomic_DNA"/>
</dbReference>